<keyword evidence="2" id="KW-1185">Reference proteome</keyword>
<organism evidence="1 2">
    <name type="scientific">Oryza meyeriana var. granulata</name>
    <dbReference type="NCBI Taxonomy" id="110450"/>
    <lineage>
        <taxon>Eukaryota</taxon>
        <taxon>Viridiplantae</taxon>
        <taxon>Streptophyta</taxon>
        <taxon>Embryophyta</taxon>
        <taxon>Tracheophyta</taxon>
        <taxon>Spermatophyta</taxon>
        <taxon>Magnoliopsida</taxon>
        <taxon>Liliopsida</taxon>
        <taxon>Poales</taxon>
        <taxon>Poaceae</taxon>
        <taxon>BOP clade</taxon>
        <taxon>Oryzoideae</taxon>
        <taxon>Oryzeae</taxon>
        <taxon>Oryzinae</taxon>
        <taxon>Oryza</taxon>
        <taxon>Oryza meyeriana</taxon>
    </lineage>
</organism>
<gene>
    <name evidence="1" type="ORF">E2562_005131</name>
</gene>
<sequence>MVSSLDLGFLNSSRSGPLRQPIAGAVEAGARVFTELKDLDPAAFASPSEEEAAKCLQSVVLTADEGRWPVAPAADTARS</sequence>
<protein>
    <submittedName>
        <fullName evidence="1">Uncharacterized protein</fullName>
    </submittedName>
</protein>
<evidence type="ECO:0000313" key="1">
    <source>
        <dbReference type="EMBL" id="KAF0891038.1"/>
    </source>
</evidence>
<reference evidence="1 2" key="1">
    <citation type="submission" date="2019-11" db="EMBL/GenBank/DDBJ databases">
        <title>Whole genome sequence of Oryza granulata.</title>
        <authorList>
            <person name="Li W."/>
        </authorList>
    </citation>
    <scope>NUCLEOTIDE SEQUENCE [LARGE SCALE GENOMIC DNA]</scope>
    <source>
        <strain evidence="2">cv. Menghai</strain>
        <tissue evidence="1">Leaf</tissue>
    </source>
</reference>
<dbReference type="AlphaFoldDB" id="A0A6G1BSG4"/>
<accession>A0A6G1BSG4</accession>
<dbReference type="Proteomes" id="UP000479710">
    <property type="component" value="Unassembled WGS sequence"/>
</dbReference>
<proteinExistence type="predicted"/>
<evidence type="ECO:0000313" key="2">
    <source>
        <dbReference type="Proteomes" id="UP000479710"/>
    </source>
</evidence>
<comment type="caution">
    <text evidence="1">The sequence shown here is derived from an EMBL/GenBank/DDBJ whole genome shotgun (WGS) entry which is preliminary data.</text>
</comment>
<name>A0A6G1BSG4_9ORYZ</name>
<dbReference type="EMBL" id="SPHZ02000011">
    <property type="protein sequence ID" value="KAF0891038.1"/>
    <property type="molecule type" value="Genomic_DNA"/>
</dbReference>